<organism evidence="1 2">
    <name type="scientific">Brachionus plicatilis</name>
    <name type="common">Marine rotifer</name>
    <name type="synonym">Brachionus muelleri</name>
    <dbReference type="NCBI Taxonomy" id="10195"/>
    <lineage>
        <taxon>Eukaryota</taxon>
        <taxon>Metazoa</taxon>
        <taxon>Spiralia</taxon>
        <taxon>Gnathifera</taxon>
        <taxon>Rotifera</taxon>
        <taxon>Eurotatoria</taxon>
        <taxon>Monogononta</taxon>
        <taxon>Pseudotrocha</taxon>
        <taxon>Ploima</taxon>
        <taxon>Brachionidae</taxon>
        <taxon>Brachionus</taxon>
    </lineage>
</organism>
<protein>
    <submittedName>
        <fullName evidence="1">Uncharacterized protein</fullName>
    </submittedName>
</protein>
<dbReference type="AlphaFoldDB" id="A0A3M7RNC0"/>
<gene>
    <name evidence="1" type="ORF">BpHYR1_043365</name>
</gene>
<keyword evidence="2" id="KW-1185">Reference proteome</keyword>
<name>A0A3M7RNC0_BRAPC</name>
<accession>A0A3M7RNC0</accession>
<evidence type="ECO:0000313" key="2">
    <source>
        <dbReference type="Proteomes" id="UP000276133"/>
    </source>
</evidence>
<dbReference type="Proteomes" id="UP000276133">
    <property type="component" value="Unassembled WGS sequence"/>
</dbReference>
<proteinExistence type="predicted"/>
<reference evidence="1 2" key="1">
    <citation type="journal article" date="2018" name="Sci. Rep.">
        <title>Genomic signatures of local adaptation to the degree of environmental predictability in rotifers.</title>
        <authorList>
            <person name="Franch-Gras L."/>
            <person name="Hahn C."/>
            <person name="Garcia-Roger E.M."/>
            <person name="Carmona M.J."/>
            <person name="Serra M."/>
            <person name="Gomez A."/>
        </authorList>
    </citation>
    <scope>NUCLEOTIDE SEQUENCE [LARGE SCALE GENOMIC DNA]</scope>
    <source>
        <strain evidence="1">HYR1</strain>
    </source>
</reference>
<comment type="caution">
    <text evidence="1">The sequence shown here is derived from an EMBL/GenBank/DDBJ whole genome shotgun (WGS) entry which is preliminary data.</text>
</comment>
<dbReference type="EMBL" id="REGN01003048">
    <property type="protein sequence ID" value="RNA24808.1"/>
    <property type="molecule type" value="Genomic_DNA"/>
</dbReference>
<evidence type="ECO:0000313" key="1">
    <source>
        <dbReference type="EMBL" id="RNA24808.1"/>
    </source>
</evidence>
<sequence length="70" mass="8103">MDGSTKSAVLTGWDGRFGAANRLGRTMLKSKNEQDIRICRAYSMEFKRAAIRHYDTYKNLTSSFILKFYD</sequence>